<accession>A0A2M8KV96</accession>
<gene>
    <name evidence="5" type="ORF">COU89_01220</name>
</gene>
<evidence type="ECO:0000259" key="4">
    <source>
        <dbReference type="Pfam" id="PF00535"/>
    </source>
</evidence>
<dbReference type="PANTHER" id="PTHR43179">
    <property type="entry name" value="RHAMNOSYLTRANSFERASE WBBL"/>
    <property type="match status" value="1"/>
</dbReference>
<name>A0A2M8KV96_9BACT</name>
<evidence type="ECO:0000256" key="1">
    <source>
        <dbReference type="ARBA" id="ARBA00006739"/>
    </source>
</evidence>
<protein>
    <recommendedName>
        <fullName evidence="4">Glycosyltransferase 2-like domain-containing protein</fullName>
    </recommendedName>
</protein>
<organism evidence="5 6">
    <name type="scientific">Candidatus Roizmanbacteria bacterium CG10_big_fil_rev_8_21_14_0_10_45_7</name>
    <dbReference type="NCBI Taxonomy" id="1974854"/>
    <lineage>
        <taxon>Bacteria</taxon>
        <taxon>Candidatus Roizmaniibacteriota</taxon>
    </lineage>
</organism>
<keyword evidence="3" id="KW-0808">Transferase</keyword>
<feature type="non-terminal residue" evidence="5">
    <location>
        <position position="105"/>
    </location>
</feature>
<dbReference type="EMBL" id="PFEE01000026">
    <property type="protein sequence ID" value="PJE63820.1"/>
    <property type="molecule type" value="Genomic_DNA"/>
</dbReference>
<dbReference type="InterPro" id="IPR001173">
    <property type="entry name" value="Glyco_trans_2-like"/>
</dbReference>
<dbReference type="Pfam" id="PF00535">
    <property type="entry name" value="Glycos_transf_2"/>
    <property type="match status" value="1"/>
</dbReference>
<comment type="similarity">
    <text evidence="1">Belongs to the glycosyltransferase 2 family.</text>
</comment>
<evidence type="ECO:0000313" key="6">
    <source>
        <dbReference type="Proteomes" id="UP000231569"/>
    </source>
</evidence>
<keyword evidence="2" id="KW-0328">Glycosyltransferase</keyword>
<proteinExistence type="inferred from homology"/>
<dbReference type="Proteomes" id="UP000231569">
    <property type="component" value="Unassembled WGS sequence"/>
</dbReference>
<dbReference type="InterPro" id="IPR029044">
    <property type="entry name" value="Nucleotide-diphossugar_trans"/>
</dbReference>
<dbReference type="SUPFAM" id="SSF53448">
    <property type="entry name" value="Nucleotide-diphospho-sugar transferases"/>
    <property type="match status" value="1"/>
</dbReference>
<dbReference type="PANTHER" id="PTHR43179:SF12">
    <property type="entry name" value="GALACTOFURANOSYLTRANSFERASE GLFT2"/>
    <property type="match status" value="1"/>
</dbReference>
<feature type="domain" description="Glycosyltransferase 2-like" evidence="4">
    <location>
        <begin position="5"/>
        <end position="94"/>
    </location>
</feature>
<sequence length="105" mass="11742">MSGISTIIPVYKKEELFLRNLEHNAPYLKKTEVIIVIDDPNSRGLKERIHAIVPQAHVLHNSANIGFSGSMNRGVKRAGNAYLLFLNSDVVLFDTSYLMAADMLK</sequence>
<evidence type="ECO:0000256" key="2">
    <source>
        <dbReference type="ARBA" id="ARBA00022676"/>
    </source>
</evidence>
<reference evidence="6" key="1">
    <citation type="submission" date="2017-09" db="EMBL/GenBank/DDBJ databases">
        <title>Depth-based differentiation of microbial function through sediment-hosted aquifers and enrichment of novel symbionts in the deep terrestrial subsurface.</title>
        <authorList>
            <person name="Probst A.J."/>
            <person name="Ladd B."/>
            <person name="Jarett J.K."/>
            <person name="Geller-Mcgrath D.E."/>
            <person name="Sieber C.M.K."/>
            <person name="Emerson J.B."/>
            <person name="Anantharaman K."/>
            <person name="Thomas B.C."/>
            <person name="Malmstrom R."/>
            <person name="Stieglmeier M."/>
            <person name="Klingl A."/>
            <person name="Woyke T."/>
            <person name="Ryan C.M."/>
            <person name="Banfield J.F."/>
        </authorList>
    </citation>
    <scope>NUCLEOTIDE SEQUENCE [LARGE SCALE GENOMIC DNA]</scope>
</reference>
<dbReference type="GO" id="GO:0016757">
    <property type="term" value="F:glycosyltransferase activity"/>
    <property type="evidence" value="ECO:0007669"/>
    <property type="project" value="UniProtKB-KW"/>
</dbReference>
<dbReference type="AlphaFoldDB" id="A0A2M8KV96"/>
<comment type="caution">
    <text evidence="5">The sequence shown here is derived from an EMBL/GenBank/DDBJ whole genome shotgun (WGS) entry which is preliminary data.</text>
</comment>
<evidence type="ECO:0000256" key="3">
    <source>
        <dbReference type="ARBA" id="ARBA00022679"/>
    </source>
</evidence>
<dbReference type="Gene3D" id="3.90.550.10">
    <property type="entry name" value="Spore Coat Polysaccharide Biosynthesis Protein SpsA, Chain A"/>
    <property type="match status" value="1"/>
</dbReference>
<evidence type="ECO:0000313" key="5">
    <source>
        <dbReference type="EMBL" id="PJE63820.1"/>
    </source>
</evidence>